<keyword evidence="3" id="KW-1185">Reference proteome</keyword>
<reference evidence="2" key="2">
    <citation type="submission" date="2023-06" db="EMBL/GenBank/DDBJ databases">
        <authorList>
            <consortium name="Lawrence Berkeley National Laboratory"/>
            <person name="Haridas S."/>
            <person name="Hensen N."/>
            <person name="Bonometti L."/>
            <person name="Westerberg I."/>
            <person name="Brannstrom I.O."/>
            <person name="Guillou S."/>
            <person name="Cros-Aarteil S."/>
            <person name="Calhoun S."/>
            <person name="Kuo A."/>
            <person name="Mondo S."/>
            <person name="Pangilinan J."/>
            <person name="Riley R."/>
            <person name="Labutti K."/>
            <person name="Andreopoulos B."/>
            <person name="Lipzen A."/>
            <person name="Chen C."/>
            <person name="Yanf M."/>
            <person name="Daum C."/>
            <person name="Ng V."/>
            <person name="Clum A."/>
            <person name="Steindorff A."/>
            <person name="Ohm R."/>
            <person name="Martin F."/>
            <person name="Silar P."/>
            <person name="Natvig D."/>
            <person name="Lalanne C."/>
            <person name="Gautier V."/>
            <person name="Ament-Velasquez S.L."/>
            <person name="Kruys A."/>
            <person name="Hutchinson M.I."/>
            <person name="Powell A.J."/>
            <person name="Barry K."/>
            <person name="Miller A.N."/>
            <person name="Grigoriev I.V."/>
            <person name="Debuchy R."/>
            <person name="Gladieux P."/>
            <person name="Thoren M.H."/>
            <person name="Johannesson H."/>
        </authorList>
    </citation>
    <scope>NUCLEOTIDE SEQUENCE</scope>
    <source>
        <strain evidence="2">SMH4131-1</strain>
    </source>
</reference>
<accession>A0AAE0IA66</accession>
<evidence type="ECO:0000313" key="2">
    <source>
        <dbReference type="EMBL" id="KAK3321403.1"/>
    </source>
</evidence>
<gene>
    <name evidence="2" type="ORF">B0T19DRAFT_466754</name>
</gene>
<reference evidence="2" key="1">
    <citation type="journal article" date="2023" name="Mol. Phylogenet. Evol.">
        <title>Genome-scale phylogeny and comparative genomics of the fungal order Sordariales.</title>
        <authorList>
            <person name="Hensen N."/>
            <person name="Bonometti L."/>
            <person name="Westerberg I."/>
            <person name="Brannstrom I.O."/>
            <person name="Guillou S."/>
            <person name="Cros-Aarteil S."/>
            <person name="Calhoun S."/>
            <person name="Haridas S."/>
            <person name="Kuo A."/>
            <person name="Mondo S."/>
            <person name="Pangilinan J."/>
            <person name="Riley R."/>
            <person name="LaButti K."/>
            <person name="Andreopoulos B."/>
            <person name="Lipzen A."/>
            <person name="Chen C."/>
            <person name="Yan M."/>
            <person name="Daum C."/>
            <person name="Ng V."/>
            <person name="Clum A."/>
            <person name="Steindorff A."/>
            <person name="Ohm R.A."/>
            <person name="Martin F."/>
            <person name="Silar P."/>
            <person name="Natvig D.O."/>
            <person name="Lalanne C."/>
            <person name="Gautier V."/>
            <person name="Ament-Velasquez S.L."/>
            <person name="Kruys A."/>
            <person name="Hutchinson M.I."/>
            <person name="Powell A.J."/>
            <person name="Barry K."/>
            <person name="Miller A.N."/>
            <person name="Grigoriev I.V."/>
            <person name="Debuchy R."/>
            <person name="Gladieux P."/>
            <person name="Hiltunen Thoren M."/>
            <person name="Johannesson H."/>
        </authorList>
    </citation>
    <scope>NUCLEOTIDE SEQUENCE</scope>
    <source>
        <strain evidence="2">SMH4131-1</strain>
    </source>
</reference>
<evidence type="ECO:0000256" key="1">
    <source>
        <dbReference type="SAM" id="MobiDB-lite"/>
    </source>
</evidence>
<dbReference type="Proteomes" id="UP001286456">
    <property type="component" value="Unassembled WGS sequence"/>
</dbReference>
<dbReference type="EMBL" id="JAUEPO010000005">
    <property type="protein sequence ID" value="KAK3321403.1"/>
    <property type="molecule type" value="Genomic_DNA"/>
</dbReference>
<feature type="compositionally biased region" description="Basic residues" evidence="1">
    <location>
        <begin position="159"/>
        <end position="171"/>
    </location>
</feature>
<feature type="region of interest" description="Disordered" evidence="1">
    <location>
        <begin position="1"/>
        <end position="203"/>
    </location>
</feature>
<feature type="compositionally biased region" description="Basic and acidic residues" evidence="1">
    <location>
        <begin position="58"/>
        <end position="69"/>
    </location>
</feature>
<protein>
    <submittedName>
        <fullName evidence="2">CENP-Q, a CENPA-CAD centromere complex subunit-domain-containing protein</fullName>
    </submittedName>
</protein>
<name>A0AAE0IA66_9PEZI</name>
<evidence type="ECO:0000313" key="3">
    <source>
        <dbReference type="Proteomes" id="UP001286456"/>
    </source>
</evidence>
<feature type="compositionally biased region" description="Polar residues" evidence="1">
    <location>
        <begin position="71"/>
        <end position="87"/>
    </location>
</feature>
<sequence length="432" mass="46438">MPELLSPWKASPAADKTGEHDGAANPPKAQKRSARGVKQPAPGSQDSPETTLRRSQRDRRSLGDPDRSSLGEINSSAAQNQRTQEPTGRQKKGKAAAHQTATLTKEAPLPKRVVAVSKAAAESSTSAAGRKRVSGRRSSDIPPQPAAVEPQAPKPPSAGRKKTKPEARKRKSGGEADSSINQDADQASGPAPKYRHLTARTRQIPRSTISAKWTPLDGPSIAAVDNIIADAHLPVLSRLRNRDHRQEQAQAILHTFSTRLHSKLVKGMPFPPPSVKAGTGRGAGGVGTHEAELDFERTVNATAALETALDPLLHSVALLKREKAEEEAALERDYRALRTLEANARAEARDWREGGKRDHVLASGVRGVEGDIQGDAELVALSQQLKNHMESMRGNLQQIEGVLPAIAKSKGALQGLLHKHLDPRQYDQVLLG</sequence>
<proteinExistence type="predicted"/>
<dbReference type="Pfam" id="PF13094">
    <property type="entry name" value="CENP-Q"/>
    <property type="match status" value="1"/>
</dbReference>
<dbReference type="AlphaFoldDB" id="A0AAE0IA66"/>
<comment type="caution">
    <text evidence="2">The sequence shown here is derived from an EMBL/GenBank/DDBJ whole genome shotgun (WGS) entry which is preliminary data.</text>
</comment>
<organism evidence="2 3">
    <name type="scientific">Cercophora scortea</name>
    <dbReference type="NCBI Taxonomy" id="314031"/>
    <lineage>
        <taxon>Eukaryota</taxon>
        <taxon>Fungi</taxon>
        <taxon>Dikarya</taxon>
        <taxon>Ascomycota</taxon>
        <taxon>Pezizomycotina</taxon>
        <taxon>Sordariomycetes</taxon>
        <taxon>Sordariomycetidae</taxon>
        <taxon>Sordariales</taxon>
        <taxon>Lasiosphaeriaceae</taxon>
        <taxon>Cercophora</taxon>
    </lineage>
</organism>
<feature type="compositionally biased region" description="Low complexity" evidence="1">
    <location>
        <begin position="113"/>
        <end position="128"/>
    </location>
</feature>
<dbReference type="InterPro" id="IPR025212">
    <property type="entry name" value="CAD_CENP-Q"/>
</dbReference>